<evidence type="ECO:0000256" key="4">
    <source>
        <dbReference type="ARBA" id="ARBA00022827"/>
    </source>
</evidence>
<feature type="non-terminal residue" evidence="7">
    <location>
        <position position="243"/>
    </location>
</feature>
<reference evidence="7" key="1">
    <citation type="submission" date="2020-11" db="EMBL/GenBank/DDBJ databases">
        <authorList>
            <person name="Tran Van P."/>
        </authorList>
    </citation>
    <scope>NUCLEOTIDE SEQUENCE</scope>
</reference>
<dbReference type="Gene3D" id="3.50.50.60">
    <property type="entry name" value="FAD/NAD(P)-binding domain"/>
    <property type="match status" value="1"/>
</dbReference>
<evidence type="ECO:0000313" key="7">
    <source>
        <dbReference type="EMBL" id="CAD7285300.1"/>
    </source>
</evidence>
<organism evidence="7">
    <name type="scientific">Notodromas monacha</name>
    <dbReference type="NCBI Taxonomy" id="399045"/>
    <lineage>
        <taxon>Eukaryota</taxon>
        <taxon>Metazoa</taxon>
        <taxon>Ecdysozoa</taxon>
        <taxon>Arthropoda</taxon>
        <taxon>Crustacea</taxon>
        <taxon>Oligostraca</taxon>
        <taxon>Ostracoda</taxon>
        <taxon>Podocopa</taxon>
        <taxon>Podocopida</taxon>
        <taxon>Cypridocopina</taxon>
        <taxon>Cypridoidea</taxon>
        <taxon>Cyprididae</taxon>
        <taxon>Notodromas</taxon>
    </lineage>
</organism>
<evidence type="ECO:0000256" key="6">
    <source>
        <dbReference type="ARBA" id="ARBA00023027"/>
    </source>
</evidence>
<dbReference type="EMBL" id="CAJPEX010013238">
    <property type="protein sequence ID" value="CAG0925452.1"/>
    <property type="molecule type" value="Genomic_DNA"/>
</dbReference>
<keyword evidence="6" id="KW-0520">NAD</keyword>
<keyword evidence="3" id="KW-0732">Signal</keyword>
<evidence type="ECO:0000313" key="8">
    <source>
        <dbReference type="Proteomes" id="UP000678499"/>
    </source>
</evidence>
<dbReference type="InterPro" id="IPR052206">
    <property type="entry name" value="Retinol_saturase"/>
</dbReference>
<gene>
    <name evidence="7" type="ORF">NMOB1V02_LOCUS12902</name>
</gene>
<evidence type="ECO:0000256" key="2">
    <source>
        <dbReference type="ARBA" id="ARBA00022630"/>
    </source>
</evidence>
<keyword evidence="5" id="KW-0521">NADP</keyword>
<evidence type="ECO:0000256" key="3">
    <source>
        <dbReference type="ARBA" id="ARBA00022729"/>
    </source>
</evidence>
<keyword evidence="4" id="KW-0274">FAD</keyword>
<dbReference type="PANTHER" id="PTHR46091:SF3">
    <property type="entry name" value="AMINE OXIDASE DOMAIN-CONTAINING PROTEIN"/>
    <property type="match status" value="1"/>
</dbReference>
<dbReference type="SUPFAM" id="SSF51905">
    <property type="entry name" value="FAD/NAD(P)-binding domain"/>
    <property type="match status" value="1"/>
</dbReference>
<keyword evidence="8" id="KW-1185">Reference proteome</keyword>
<dbReference type="AlphaFoldDB" id="A0A7R9GL89"/>
<dbReference type="PANTHER" id="PTHR46091">
    <property type="entry name" value="BLR7054 PROTEIN"/>
    <property type="match status" value="1"/>
</dbReference>
<comment type="similarity">
    <text evidence="1">Belongs to the carotenoid/retinoid oxidoreductase family. CrtISO subfamily.</text>
</comment>
<name>A0A7R9GL89_9CRUS</name>
<dbReference type="OrthoDB" id="7777654at2759"/>
<dbReference type="Proteomes" id="UP000678499">
    <property type="component" value="Unassembled WGS sequence"/>
</dbReference>
<keyword evidence="2" id="KW-0285">Flavoprotein</keyword>
<feature type="non-terminal residue" evidence="7">
    <location>
        <position position="1"/>
    </location>
</feature>
<evidence type="ECO:0000256" key="5">
    <source>
        <dbReference type="ARBA" id="ARBA00022857"/>
    </source>
</evidence>
<evidence type="ECO:0000256" key="1">
    <source>
        <dbReference type="ARBA" id="ARBA00005855"/>
    </source>
</evidence>
<sequence length="243" mass="26550">FKPERVPPNLDVIVIGSGPSGLSSAFLLAKAGKKVLVLEQHDTAGGSLHTFVDHGYEFDSGHHISIDVGENSLAGLCLKVLLDGKVEFSQSSTFYPVGGTSKMVYHASKNVRDAGAEILVRAKVVKIITQGERAIGVTVQKGSTTTDVFAPIIISSAEWYREAKPFMNKPTGYYQLFVGLNKTAEELELPWQPIRCFATNKECGEVFNDYLSLSLEEALEVDIPLLIFNFGSAKDSTFNQRHP</sequence>
<dbReference type="PRINTS" id="PR00419">
    <property type="entry name" value="ADXRDTASE"/>
</dbReference>
<accession>A0A7R9GL89</accession>
<dbReference type="EMBL" id="OA895275">
    <property type="protein sequence ID" value="CAD7285300.1"/>
    <property type="molecule type" value="Genomic_DNA"/>
</dbReference>
<dbReference type="Pfam" id="PF13450">
    <property type="entry name" value="NAD_binding_8"/>
    <property type="match status" value="1"/>
</dbReference>
<dbReference type="InterPro" id="IPR036188">
    <property type="entry name" value="FAD/NAD-bd_sf"/>
</dbReference>
<protein>
    <submittedName>
        <fullName evidence="7">Uncharacterized protein</fullName>
    </submittedName>
</protein>
<proteinExistence type="inferred from homology"/>